<dbReference type="AlphaFoldDB" id="A0A6C0HY63"/>
<feature type="coiled-coil region" evidence="1">
    <location>
        <begin position="61"/>
        <end position="88"/>
    </location>
</feature>
<name>A0A6C0HY63_9ZZZZ</name>
<evidence type="ECO:0000313" key="2">
    <source>
        <dbReference type="EMBL" id="QHT84773.1"/>
    </source>
</evidence>
<reference evidence="2" key="1">
    <citation type="journal article" date="2020" name="Nature">
        <title>Giant virus diversity and host interactions through global metagenomics.</title>
        <authorList>
            <person name="Schulz F."/>
            <person name="Roux S."/>
            <person name="Paez-Espino D."/>
            <person name="Jungbluth S."/>
            <person name="Walsh D.A."/>
            <person name="Denef V.J."/>
            <person name="McMahon K.D."/>
            <person name="Konstantinidis K.T."/>
            <person name="Eloe-Fadrosh E.A."/>
            <person name="Kyrpides N.C."/>
            <person name="Woyke T."/>
        </authorList>
    </citation>
    <scope>NUCLEOTIDE SEQUENCE</scope>
    <source>
        <strain evidence="2">GVMAG-M-3300023184-177</strain>
    </source>
</reference>
<dbReference type="EMBL" id="MN740027">
    <property type="protein sequence ID" value="QHT84773.1"/>
    <property type="molecule type" value="Genomic_DNA"/>
</dbReference>
<organism evidence="2">
    <name type="scientific">viral metagenome</name>
    <dbReference type="NCBI Taxonomy" id="1070528"/>
    <lineage>
        <taxon>unclassified sequences</taxon>
        <taxon>metagenomes</taxon>
        <taxon>organismal metagenomes</taxon>
    </lineage>
</organism>
<evidence type="ECO:0000256" key="1">
    <source>
        <dbReference type="SAM" id="Coils"/>
    </source>
</evidence>
<keyword evidence="1" id="KW-0175">Coiled coil</keyword>
<dbReference type="SUPFAM" id="SSF57850">
    <property type="entry name" value="RING/U-box"/>
    <property type="match status" value="1"/>
</dbReference>
<accession>A0A6C0HY63</accession>
<proteinExistence type="predicted"/>
<protein>
    <submittedName>
        <fullName evidence="2">Uncharacterized protein</fullName>
    </submittedName>
</protein>
<sequence>MNCNINIDVNRLFDIFSIKWIFNKYEKNKEKILIETQFILLNKTNDDADRNKKEIIIKNKYKDLLKQRKQINQELFNLKTELKQLKNINVNSDDVNNEDVNNEDVKNIYSEEVWEDIYSVKGGDGGDETNASYKCKSLYNLVGIVKKCPHCFEYLSKGDGCDTVKCIKCHTVFNWNSGKIKDYQLYNMSEVKIPELKLDSPSINKDDTDKVKGIYNNVIEFIRYKMKFFLNILSSNNVSGEDKYKLVRINFINSNLTKNTFVQKIKKINKFQNYRMYISKLILLAYENAINIFKNNINHEKLKELENIIEHTNKNICKITKYLHYSNNIKIYQWFNLNDEKKLLI</sequence>